<evidence type="ECO:0000256" key="6">
    <source>
        <dbReference type="ARBA" id="ARBA00023002"/>
    </source>
</evidence>
<comment type="caution">
    <text evidence="11">The sequence shown here is derived from an EMBL/GenBank/DDBJ whole genome shotgun (WGS) entry which is preliminary data.</text>
</comment>
<reference evidence="11" key="1">
    <citation type="submission" date="2022-08" db="EMBL/GenBank/DDBJ databases">
        <title>A Global Phylogenomic Analysis of the Shiitake Genus Lentinula.</title>
        <authorList>
            <consortium name="DOE Joint Genome Institute"/>
            <person name="Sierra-Patev S."/>
            <person name="Min B."/>
            <person name="Naranjo-Ortiz M."/>
            <person name="Looney B."/>
            <person name="Konkel Z."/>
            <person name="Slot J.C."/>
            <person name="Sakamoto Y."/>
            <person name="Steenwyk J.L."/>
            <person name="Rokas A."/>
            <person name="Carro J."/>
            <person name="Camarero S."/>
            <person name="Ferreira P."/>
            <person name="Molpeceres G."/>
            <person name="Ruiz-Duenas F.J."/>
            <person name="Serrano A."/>
            <person name="Henrissat B."/>
            <person name="Drula E."/>
            <person name="Hughes K.W."/>
            <person name="Mata J.L."/>
            <person name="Ishikawa N.K."/>
            <person name="Vargas-Isla R."/>
            <person name="Ushijima S."/>
            <person name="Smith C.A."/>
            <person name="Ahrendt S."/>
            <person name="Andreopoulos W."/>
            <person name="He G."/>
            <person name="Labutti K."/>
            <person name="Lipzen A."/>
            <person name="Ng V."/>
            <person name="Riley R."/>
            <person name="Sandor L."/>
            <person name="Barry K."/>
            <person name="Martinez A.T."/>
            <person name="Xiao Y."/>
            <person name="Gibbons J.G."/>
            <person name="Terashima K."/>
            <person name="Grigoriev I.V."/>
            <person name="Hibbett D.S."/>
        </authorList>
    </citation>
    <scope>NUCLEOTIDE SEQUENCE</scope>
    <source>
        <strain evidence="11">RHP3577 ss4</strain>
    </source>
</reference>
<comment type="pathway">
    <text evidence="2">Secondary metabolite biosynthesis.</text>
</comment>
<dbReference type="InterPro" id="IPR002401">
    <property type="entry name" value="Cyt_P450_E_grp-I"/>
</dbReference>
<evidence type="ECO:0000313" key="12">
    <source>
        <dbReference type="Proteomes" id="UP001150217"/>
    </source>
</evidence>
<keyword evidence="10" id="KW-0812">Transmembrane</keyword>
<dbReference type="PROSITE" id="PS00086">
    <property type="entry name" value="CYTOCHROME_P450"/>
    <property type="match status" value="1"/>
</dbReference>
<dbReference type="PANTHER" id="PTHR46300:SF7">
    <property type="entry name" value="P450, PUTATIVE (EUROFUNG)-RELATED"/>
    <property type="match status" value="1"/>
</dbReference>
<gene>
    <name evidence="11" type="ORF">C8R41DRAFT_898368</name>
</gene>
<keyword evidence="8 9" id="KW-0503">Monooxygenase</keyword>
<dbReference type="CDD" id="cd11065">
    <property type="entry name" value="CYP64-like"/>
    <property type="match status" value="1"/>
</dbReference>
<dbReference type="Pfam" id="PF00067">
    <property type="entry name" value="p450"/>
    <property type="match status" value="2"/>
</dbReference>
<keyword evidence="10" id="KW-0472">Membrane</keyword>
<dbReference type="InterPro" id="IPR001128">
    <property type="entry name" value="Cyt_P450"/>
</dbReference>
<dbReference type="PANTHER" id="PTHR46300">
    <property type="entry name" value="P450, PUTATIVE (EUROFUNG)-RELATED-RELATED"/>
    <property type="match status" value="1"/>
</dbReference>
<dbReference type="Proteomes" id="UP001150217">
    <property type="component" value="Unassembled WGS sequence"/>
</dbReference>
<feature type="transmembrane region" description="Helical" evidence="10">
    <location>
        <begin position="6"/>
        <end position="23"/>
    </location>
</feature>
<keyword evidence="12" id="KW-1185">Reference proteome</keyword>
<evidence type="ECO:0000256" key="8">
    <source>
        <dbReference type="ARBA" id="ARBA00023033"/>
    </source>
</evidence>
<evidence type="ECO:0000256" key="1">
    <source>
        <dbReference type="ARBA" id="ARBA00001971"/>
    </source>
</evidence>
<evidence type="ECO:0000256" key="7">
    <source>
        <dbReference type="ARBA" id="ARBA00023004"/>
    </source>
</evidence>
<keyword evidence="4 9" id="KW-0349">Heme</keyword>
<evidence type="ECO:0000256" key="10">
    <source>
        <dbReference type="SAM" id="Phobius"/>
    </source>
</evidence>
<comment type="similarity">
    <text evidence="3 9">Belongs to the cytochrome P450 family.</text>
</comment>
<dbReference type="EMBL" id="JANVFT010000116">
    <property type="protein sequence ID" value="KAJ4466342.1"/>
    <property type="molecule type" value="Genomic_DNA"/>
</dbReference>
<evidence type="ECO:0000256" key="2">
    <source>
        <dbReference type="ARBA" id="ARBA00005179"/>
    </source>
</evidence>
<evidence type="ECO:0000256" key="9">
    <source>
        <dbReference type="RuleBase" id="RU000461"/>
    </source>
</evidence>
<evidence type="ECO:0000313" key="11">
    <source>
        <dbReference type="EMBL" id="KAJ4466342.1"/>
    </source>
</evidence>
<comment type="cofactor">
    <cofactor evidence="1">
        <name>heme</name>
        <dbReference type="ChEBI" id="CHEBI:30413"/>
    </cofactor>
</comment>
<name>A0ABQ8UYW8_9AGAR</name>
<proteinExistence type="inferred from homology"/>
<evidence type="ECO:0000256" key="4">
    <source>
        <dbReference type="ARBA" id="ARBA00022617"/>
    </source>
</evidence>
<organism evidence="11 12">
    <name type="scientific">Lentinula lateritia</name>
    <dbReference type="NCBI Taxonomy" id="40482"/>
    <lineage>
        <taxon>Eukaryota</taxon>
        <taxon>Fungi</taxon>
        <taxon>Dikarya</taxon>
        <taxon>Basidiomycota</taxon>
        <taxon>Agaricomycotina</taxon>
        <taxon>Agaricomycetes</taxon>
        <taxon>Agaricomycetidae</taxon>
        <taxon>Agaricales</taxon>
        <taxon>Marasmiineae</taxon>
        <taxon>Omphalotaceae</taxon>
        <taxon>Lentinula</taxon>
    </lineage>
</organism>
<accession>A0ABQ8UYW8</accession>
<dbReference type="PRINTS" id="PR00385">
    <property type="entry name" value="P450"/>
</dbReference>
<keyword evidence="6 9" id="KW-0560">Oxidoreductase</keyword>
<evidence type="ECO:0000256" key="5">
    <source>
        <dbReference type="ARBA" id="ARBA00022723"/>
    </source>
</evidence>
<dbReference type="PRINTS" id="PR00463">
    <property type="entry name" value="EP450I"/>
</dbReference>
<keyword evidence="10" id="KW-1133">Transmembrane helix</keyword>
<evidence type="ECO:0000256" key="3">
    <source>
        <dbReference type="ARBA" id="ARBA00010617"/>
    </source>
</evidence>
<dbReference type="InterPro" id="IPR036396">
    <property type="entry name" value="Cyt_P450_sf"/>
</dbReference>
<keyword evidence="5 9" id="KW-0479">Metal-binding</keyword>
<dbReference type="InterPro" id="IPR050364">
    <property type="entry name" value="Cytochrome_P450_fung"/>
</dbReference>
<keyword evidence="7 9" id="KW-0408">Iron</keyword>
<sequence length="449" mass="51645">MHSTAFVTDIVIGLFALFILHRLSRRLYRKYPPGPPKLPLIGNLLQIELKAEWVTYHQWALKYESDIIHLSIAGLSVVILDTLEAVYDLLDKRSSIYSDRPRMVMLNEMIGWSWAFPFRSADHSWREQRRVIHHEFHPKAVTKYRPVELKAVHNLLKRLHQYPDSCFIGEIILTTIYGIAIKSSDDPFVATAIKAMEVISLATSPGQFLVESLPILRYIPAWFPYATFKRQSIQWQQNAIDAFTCTFNAAHQDSNLSVLRSFMLEMMYHPEVQVKAQKEIDIILKGERLPLFSDIDSLPYITAIMKEILRFSPVAPLSAPHATNVDDVYNGYFIPAGSVILPNTWAILHDPKSYHDPFTFNPERFLKNEKLNPNVLDPFAVFGYGRRICPGRHMVIDILWITMASILAVFCIQKTHESTEEDANPSHPLPFNCRILPRSSQHLKLILEN</sequence>
<dbReference type="Gene3D" id="1.10.630.10">
    <property type="entry name" value="Cytochrome P450"/>
    <property type="match status" value="2"/>
</dbReference>
<protein>
    <submittedName>
        <fullName evidence="11">Cytochrome P450</fullName>
    </submittedName>
</protein>
<dbReference type="InterPro" id="IPR017972">
    <property type="entry name" value="Cyt_P450_CS"/>
</dbReference>
<dbReference type="SUPFAM" id="SSF48264">
    <property type="entry name" value="Cytochrome P450"/>
    <property type="match status" value="1"/>
</dbReference>